<sequence>MCFVKLIGGVSFRFVMASWTLMLLNGCAALVHADNEIFGFGYMDCFDLTLNITFEAAIKVCPRSFN</sequence>
<keyword evidence="3" id="KW-1185">Reference proteome</keyword>
<keyword evidence="1" id="KW-0732">Signal</keyword>
<dbReference type="Gramene" id="rna-AYBTSS11_LOCUS9037">
    <property type="protein sequence ID" value="CAJ1939270.1"/>
    <property type="gene ID" value="gene-AYBTSS11_LOCUS9037"/>
</dbReference>
<reference evidence="2" key="1">
    <citation type="submission" date="2023-10" db="EMBL/GenBank/DDBJ databases">
        <authorList>
            <person name="Domelevo Entfellner J.-B."/>
        </authorList>
    </citation>
    <scope>NUCLEOTIDE SEQUENCE</scope>
</reference>
<organism evidence="2 3">
    <name type="scientific">Sphenostylis stenocarpa</name>
    <dbReference type="NCBI Taxonomy" id="92480"/>
    <lineage>
        <taxon>Eukaryota</taxon>
        <taxon>Viridiplantae</taxon>
        <taxon>Streptophyta</taxon>
        <taxon>Embryophyta</taxon>
        <taxon>Tracheophyta</taxon>
        <taxon>Spermatophyta</taxon>
        <taxon>Magnoliopsida</taxon>
        <taxon>eudicotyledons</taxon>
        <taxon>Gunneridae</taxon>
        <taxon>Pentapetalae</taxon>
        <taxon>rosids</taxon>
        <taxon>fabids</taxon>
        <taxon>Fabales</taxon>
        <taxon>Fabaceae</taxon>
        <taxon>Papilionoideae</taxon>
        <taxon>50 kb inversion clade</taxon>
        <taxon>NPAAA clade</taxon>
        <taxon>indigoferoid/millettioid clade</taxon>
        <taxon>Phaseoleae</taxon>
        <taxon>Sphenostylis</taxon>
    </lineage>
</organism>
<name>A0AA86VI83_9FABA</name>
<dbReference type="AlphaFoldDB" id="A0AA86VI83"/>
<evidence type="ECO:0000256" key="1">
    <source>
        <dbReference type="SAM" id="SignalP"/>
    </source>
</evidence>
<proteinExistence type="predicted"/>
<dbReference type="EMBL" id="OY731400">
    <property type="protein sequence ID" value="CAJ1939270.1"/>
    <property type="molecule type" value="Genomic_DNA"/>
</dbReference>
<protein>
    <submittedName>
        <fullName evidence="2">Uncharacterized protein</fullName>
    </submittedName>
</protein>
<evidence type="ECO:0000313" key="2">
    <source>
        <dbReference type="EMBL" id="CAJ1939270.1"/>
    </source>
</evidence>
<accession>A0AA86VI83</accession>
<feature type="signal peptide" evidence="1">
    <location>
        <begin position="1"/>
        <end position="33"/>
    </location>
</feature>
<gene>
    <name evidence="2" type="ORF">AYBTSS11_LOCUS9037</name>
</gene>
<dbReference type="Proteomes" id="UP001189624">
    <property type="component" value="Chromosome 3"/>
</dbReference>
<feature type="chain" id="PRO_5041677184" evidence="1">
    <location>
        <begin position="34"/>
        <end position="66"/>
    </location>
</feature>
<evidence type="ECO:0000313" key="3">
    <source>
        <dbReference type="Proteomes" id="UP001189624"/>
    </source>
</evidence>